<name>A0A137NW61_CONC2</name>
<protein>
    <submittedName>
        <fullName evidence="2">Uncharacterized protein</fullName>
    </submittedName>
</protein>
<sequence length="679" mass="77912">KQSDANIKSEKISSKTENFVTESKPSKKSKLNDLHYKCLRKYLKEDILIGYTEAMEKLQEETDIKCSYSAIRKAIIKLREEINTNSTNLDPSAVKDRSFNGRTKLKDLHIEYLKKYLRENIHIGNTEAMNRLYQDTGLKISVTPVRLTLIKLEEEIRGESESKACIESRNQVGKIKKIHVELLKKYLSENASIGYYKAKTKLKQDTGLDVTAYEVQKSLFDLKNSTNQDNIENQLNSLKVRCRRKAFGFKIKGLHIEYLKKYLKDDNSIGTSDARDQLYKDTGLEVTIPAIHTTLAELKEQNNYLKDSYLSPTSDSKNMNITWSYGRKLKDNHIECLKKYLKEDISIGSTKAKNKLYEETGLEISISPVQKALIKLKKDLCQESSNLFPKSGYKAENKTRDYNYTLKGHHIELFKSYLKEDNFIGNKEARIRLKEETGFDTTASTVSVTMTKLRKEMGLKNIDLRPHAAKKASINRLKLKDLHLEYLRKYLNEDNLIGPTEAMKKLQKETGLKCSPGTIQKKLANLREEMGLECVNLTSVSAKRIANTRSKLKDSHLELLKKNLIEDALIGPTEARNRLKEDTGLTCSLPVVCNTLKKLRKELNLDYTNLDPSAVKNRRLSNRSKLKDSHLKLLKNILKEDALIGTTEARNRLKEEFSLETSYYIARNALIKMKKELAT</sequence>
<proteinExistence type="predicted"/>
<evidence type="ECO:0000256" key="1">
    <source>
        <dbReference type="SAM" id="MobiDB-lite"/>
    </source>
</evidence>
<dbReference type="EMBL" id="KQ964669">
    <property type="protein sequence ID" value="KXN66997.1"/>
    <property type="molecule type" value="Genomic_DNA"/>
</dbReference>
<evidence type="ECO:0000313" key="2">
    <source>
        <dbReference type="EMBL" id="KXN66997.1"/>
    </source>
</evidence>
<dbReference type="AlphaFoldDB" id="A0A137NW61"/>
<feature type="region of interest" description="Disordered" evidence="1">
    <location>
        <begin position="1"/>
        <end position="24"/>
    </location>
</feature>
<dbReference type="Proteomes" id="UP000070444">
    <property type="component" value="Unassembled WGS sequence"/>
</dbReference>
<evidence type="ECO:0000313" key="3">
    <source>
        <dbReference type="Proteomes" id="UP000070444"/>
    </source>
</evidence>
<gene>
    <name evidence="2" type="ORF">CONCODRAFT_80312</name>
</gene>
<keyword evidence="3" id="KW-1185">Reference proteome</keyword>
<organism evidence="2 3">
    <name type="scientific">Conidiobolus coronatus (strain ATCC 28846 / CBS 209.66 / NRRL 28638)</name>
    <name type="common">Delacroixia coronata</name>
    <dbReference type="NCBI Taxonomy" id="796925"/>
    <lineage>
        <taxon>Eukaryota</taxon>
        <taxon>Fungi</taxon>
        <taxon>Fungi incertae sedis</taxon>
        <taxon>Zoopagomycota</taxon>
        <taxon>Entomophthoromycotina</taxon>
        <taxon>Entomophthoromycetes</taxon>
        <taxon>Entomophthorales</taxon>
        <taxon>Ancylistaceae</taxon>
        <taxon>Conidiobolus</taxon>
    </lineage>
</organism>
<feature type="non-terminal residue" evidence="2">
    <location>
        <position position="679"/>
    </location>
</feature>
<accession>A0A137NW61</accession>
<feature type="compositionally biased region" description="Basic and acidic residues" evidence="1">
    <location>
        <begin position="1"/>
        <end position="14"/>
    </location>
</feature>
<reference evidence="2 3" key="1">
    <citation type="journal article" date="2015" name="Genome Biol. Evol.">
        <title>Phylogenomic analyses indicate that early fungi evolved digesting cell walls of algal ancestors of land plants.</title>
        <authorList>
            <person name="Chang Y."/>
            <person name="Wang S."/>
            <person name="Sekimoto S."/>
            <person name="Aerts A.L."/>
            <person name="Choi C."/>
            <person name="Clum A."/>
            <person name="LaButti K.M."/>
            <person name="Lindquist E.A."/>
            <person name="Yee Ngan C."/>
            <person name="Ohm R.A."/>
            <person name="Salamov A.A."/>
            <person name="Grigoriev I.V."/>
            <person name="Spatafora J.W."/>
            <person name="Berbee M.L."/>
        </authorList>
    </citation>
    <scope>NUCLEOTIDE SEQUENCE [LARGE SCALE GENOMIC DNA]</scope>
    <source>
        <strain evidence="2 3">NRRL 28638</strain>
    </source>
</reference>
<feature type="non-terminal residue" evidence="2">
    <location>
        <position position="1"/>
    </location>
</feature>